<dbReference type="STRING" id="121845.A0A1S3D4L0"/>
<organism evidence="5 6">
    <name type="scientific">Diaphorina citri</name>
    <name type="common">Asian citrus psyllid</name>
    <dbReference type="NCBI Taxonomy" id="121845"/>
    <lineage>
        <taxon>Eukaryota</taxon>
        <taxon>Metazoa</taxon>
        <taxon>Ecdysozoa</taxon>
        <taxon>Arthropoda</taxon>
        <taxon>Hexapoda</taxon>
        <taxon>Insecta</taxon>
        <taxon>Pterygota</taxon>
        <taxon>Neoptera</taxon>
        <taxon>Paraneoptera</taxon>
        <taxon>Hemiptera</taxon>
        <taxon>Sternorrhyncha</taxon>
        <taxon>Psylloidea</taxon>
        <taxon>Psyllidae</taxon>
        <taxon>Diaphorininae</taxon>
        <taxon>Diaphorina</taxon>
    </lineage>
</organism>
<dbReference type="PaxDb" id="121845-A0A1S3D4L0"/>
<dbReference type="Proteomes" id="UP000079169">
    <property type="component" value="Unplaced"/>
</dbReference>
<name>A0A1S3D4L0_DIACI</name>
<dbReference type="KEGG" id="dci:103511217"/>
<dbReference type="PANTHER" id="PTHR11265">
    <property type="entry name" value="S-ADENOSYL-METHYLTRANSFERASE MRAW"/>
    <property type="match status" value="1"/>
</dbReference>
<reference evidence="6" key="1">
    <citation type="submission" date="2025-08" db="UniProtKB">
        <authorList>
            <consortium name="RefSeq"/>
        </authorList>
    </citation>
    <scope>IDENTIFICATION</scope>
</reference>
<dbReference type="Pfam" id="PF01795">
    <property type="entry name" value="Methyltransf_5"/>
    <property type="match status" value="1"/>
</dbReference>
<accession>A0A1S3D4L0</accession>
<dbReference type="InterPro" id="IPR023397">
    <property type="entry name" value="SAM-dep_MeTrfase_MraW_recog"/>
</dbReference>
<dbReference type="GO" id="GO:0071424">
    <property type="term" value="F:rRNA (cytosine-N4-)-methyltransferase activity"/>
    <property type="evidence" value="ECO:0007669"/>
    <property type="project" value="TreeGrafter"/>
</dbReference>
<proteinExistence type="inferred from homology"/>
<dbReference type="Gene3D" id="1.10.150.170">
    <property type="entry name" value="Putative methyltransferase TM0872, insert domain"/>
    <property type="match status" value="1"/>
</dbReference>
<keyword evidence="4" id="KW-0949">S-adenosyl-L-methionine</keyword>
<dbReference type="GeneID" id="103511217"/>
<comment type="similarity">
    <text evidence="1">Belongs to the methyltransferase superfamily. RsmH family.</text>
</comment>
<evidence type="ECO:0000313" key="5">
    <source>
        <dbReference type="Proteomes" id="UP000079169"/>
    </source>
</evidence>
<evidence type="ECO:0000256" key="1">
    <source>
        <dbReference type="ARBA" id="ARBA00010396"/>
    </source>
</evidence>
<keyword evidence="5" id="KW-1185">Reference proteome</keyword>
<evidence type="ECO:0000313" key="6">
    <source>
        <dbReference type="RefSeq" id="XP_008474158.1"/>
    </source>
</evidence>
<keyword evidence="2" id="KW-0489">Methyltransferase</keyword>
<evidence type="ECO:0000256" key="2">
    <source>
        <dbReference type="ARBA" id="ARBA00022603"/>
    </source>
</evidence>
<dbReference type="PANTHER" id="PTHR11265:SF0">
    <property type="entry name" value="12S RRNA N4-METHYLCYTIDINE METHYLTRANSFERASE"/>
    <property type="match status" value="1"/>
</dbReference>
<dbReference type="OMA" id="HCANDLA"/>
<dbReference type="RefSeq" id="XP_008474158.1">
    <property type="nucleotide sequence ID" value="XM_008475936.3"/>
</dbReference>
<dbReference type="InterPro" id="IPR002903">
    <property type="entry name" value="RsmH"/>
</dbReference>
<keyword evidence="3" id="KW-0808">Transferase</keyword>
<evidence type="ECO:0000256" key="3">
    <source>
        <dbReference type="ARBA" id="ARBA00022679"/>
    </source>
</evidence>
<dbReference type="SUPFAM" id="SSF53335">
    <property type="entry name" value="S-adenosyl-L-methionine-dependent methyltransferases"/>
    <property type="match status" value="1"/>
</dbReference>
<dbReference type="GO" id="GO:0070475">
    <property type="term" value="P:rRNA base methylation"/>
    <property type="evidence" value="ECO:0007669"/>
    <property type="project" value="TreeGrafter"/>
</dbReference>
<dbReference type="SUPFAM" id="SSF81799">
    <property type="entry name" value="Putative methyltransferase TM0872, insert domain"/>
    <property type="match status" value="1"/>
</dbReference>
<dbReference type="Gene3D" id="3.40.50.150">
    <property type="entry name" value="Vaccinia Virus protein VP39"/>
    <property type="match status" value="1"/>
</dbReference>
<protein>
    <submittedName>
        <fullName evidence="6">Probable methyltransferase-like protein 15 homolog</fullName>
    </submittedName>
</protein>
<sequence>MGTHFYRTFYKQDILNQTMTSKFLSNVLKNNLHGSQMFESLYKSTDGSIPTLLRKLNPVFRSHVNTYSCETNDNVVKGSILKFLCSQDSSDDVTMIDMTYGDGNHTRLILENIGNVKVICLDRDKESFEKAKTLAANDPRLVPVYGKFSDLPNILKNMNNNFNSIDGIIMDVGISDSQANSTRGFKPDSNSLLDMRMSQEGITGYQVLSAIDEVSLAKILKTYGEEKRSRQIARAIIETRYTFKKLERTRDLNELVASVVGTEVRVDPRKHGSEHVAQKVYNGLRRFVNNELNELNYAMIIAEKYLKPEGLLLTKCNSIVEDKIVKRHLTGNVIEHCANDLALKFVNHNLTVNPLDMSSLTSSPWTILDKIIPSDSDLKLRVAMKKESNKANVSQ</sequence>
<dbReference type="NCBIfam" id="TIGR00006">
    <property type="entry name" value="16S rRNA (cytosine(1402)-N(4))-methyltransferase RsmH"/>
    <property type="match status" value="1"/>
</dbReference>
<dbReference type="AlphaFoldDB" id="A0A1S3D4L0"/>
<dbReference type="InterPro" id="IPR029063">
    <property type="entry name" value="SAM-dependent_MTases_sf"/>
</dbReference>
<gene>
    <name evidence="6" type="primary">LOC103511217</name>
</gene>
<evidence type="ECO:0000256" key="4">
    <source>
        <dbReference type="ARBA" id="ARBA00022691"/>
    </source>
</evidence>